<dbReference type="GeneID" id="109062292"/>
<proteinExistence type="predicted"/>
<dbReference type="PANTHER" id="PTHR14965:SF9">
    <property type="entry name" value="APOPTOSIS FACILITATOR BCL-2-LIKE PROTEIN 14"/>
    <property type="match status" value="1"/>
</dbReference>
<organism evidence="2">
    <name type="scientific">Cyprinus carpio</name>
    <name type="common">Common carp</name>
    <dbReference type="NCBI Taxonomy" id="7962"/>
    <lineage>
        <taxon>Eukaryota</taxon>
        <taxon>Metazoa</taxon>
        <taxon>Chordata</taxon>
        <taxon>Craniata</taxon>
        <taxon>Vertebrata</taxon>
        <taxon>Euteleostomi</taxon>
        <taxon>Actinopterygii</taxon>
        <taxon>Neopterygii</taxon>
        <taxon>Teleostei</taxon>
        <taxon>Ostariophysi</taxon>
        <taxon>Cypriniformes</taxon>
        <taxon>Cyprinidae</taxon>
        <taxon>Cyprininae</taxon>
        <taxon>Cyprinus</taxon>
    </lineage>
</organism>
<protein>
    <submittedName>
        <fullName evidence="2">Uncharacterized protein LOC109062292</fullName>
    </submittedName>
</protein>
<dbReference type="GO" id="GO:0006915">
    <property type="term" value="P:apoptotic process"/>
    <property type="evidence" value="ECO:0007669"/>
    <property type="project" value="UniProtKB-KW"/>
</dbReference>
<evidence type="ECO:0000313" key="2">
    <source>
        <dbReference type="RefSeq" id="XP_042607290.1"/>
    </source>
</evidence>
<dbReference type="RefSeq" id="XP_042607290.1">
    <property type="nucleotide sequence ID" value="XM_042751356.1"/>
</dbReference>
<dbReference type="AlphaFoldDB" id="A0A9Q9XSN8"/>
<reference evidence="2" key="1">
    <citation type="submission" date="2025-08" db="UniProtKB">
        <authorList>
            <consortium name="RefSeq"/>
        </authorList>
    </citation>
    <scope>IDENTIFICATION</scope>
    <source>
        <tissue evidence="2">Muscle</tissue>
    </source>
</reference>
<keyword evidence="1" id="KW-0053">Apoptosis</keyword>
<sequence length="490" mass="54467">MVLEAEPSQFSCSARAVAAATPQPLCQATKPAASAKCRDLGGGAERHLWMNLAEHPEERKFLDAHSPSDFSVIFVTVIGEVLETKVSLLSRSFVPRRSGAEPVGVLACFEDPKTGTEFVATHSSLAPTAGTGREVVYVHRGELLVSDVGCAKCLLETYVKRSLSLNEGCRKHQLNKHKWLKPDRQSRRASSDTSTQRLRVERLLKTSECPECTTPELVTRRKSTKAPNRTKSFFRGFLHLFSKKKTEPKVKDERVTETDSGQHMIERGLRSSQKGSSGLSVRKKHSLRRIFFSNQNDEKRESLQKDSSRVRGGVEGLSDVSVDSDNTYFEKVSEELELIVKEIQFSPKEDAPLLSSASARDCSSSGDDTTERITSLLKQHGDIIDQKISRNKSVQDFLQKLSYSSFQQLADRYIAQIPSPLPQTTDASPELVRLAFTLDFTAKVAGLCSQTVGRIMGFGNQYLQDSFTQMCAAHRQVPEDLEEQSTSDTD</sequence>
<dbReference type="Proteomes" id="UP001155660">
    <property type="component" value="Chromosome B23"/>
</dbReference>
<dbReference type="GO" id="GO:2001236">
    <property type="term" value="P:regulation of extrinsic apoptotic signaling pathway"/>
    <property type="evidence" value="ECO:0007669"/>
    <property type="project" value="TreeGrafter"/>
</dbReference>
<evidence type="ECO:0000256" key="1">
    <source>
        <dbReference type="ARBA" id="ARBA00022703"/>
    </source>
</evidence>
<dbReference type="PANTHER" id="PTHR14965">
    <property type="entry name" value="SI:CH73-248E21.1"/>
    <property type="match status" value="1"/>
</dbReference>
<accession>A0A9Q9XSN8</accession>
<dbReference type="KEGG" id="ccar:109062292"/>
<name>A0A9Q9XSN8_CYPCA</name>
<gene>
    <name evidence="2" type="primary">LOC109062292</name>
</gene>
<dbReference type="OrthoDB" id="9836802at2759"/>